<evidence type="ECO:0000313" key="1">
    <source>
        <dbReference type="EMBL" id="KTD58748.1"/>
    </source>
</evidence>
<evidence type="ECO:0000313" key="2">
    <source>
        <dbReference type="Proteomes" id="UP000054621"/>
    </source>
</evidence>
<comment type="caution">
    <text evidence="1">The sequence shown here is derived from an EMBL/GenBank/DDBJ whole genome shotgun (WGS) entry which is preliminary data.</text>
</comment>
<dbReference type="EMBL" id="LNYV01000013">
    <property type="protein sequence ID" value="KTD58748.1"/>
    <property type="molecule type" value="Genomic_DNA"/>
</dbReference>
<dbReference type="AlphaFoldDB" id="A0A0W0YPB3"/>
<organism evidence="1 2">
    <name type="scientific">Legionella sainthelensi</name>
    <dbReference type="NCBI Taxonomy" id="28087"/>
    <lineage>
        <taxon>Bacteria</taxon>
        <taxon>Pseudomonadati</taxon>
        <taxon>Pseudomonadota</taxon>
        <taxon>Gammaproteobacteria</taxon>
        <taxon>Legionellales</taxon>
        <taxon>Legionellaceae</taxon>
        <taxon>Legionella</taxon>
    </lineage>
</organism>
<dbReference type="PATRIC" id="fig|28087.4.peg.1453"/>
<name>A0A0W0YPB3_9GAMM</name>
<sequence>MQEKTDPLMNLIDIPKSQYRTEKYSLKEIEQQANTRNEGIQAAYKSGQFTLKEIGSYLGFHYSSISIIYP</sequence>
<dbReference type="Proteomes" id="UP000054621">
    <property type="component" value="Unassembled WGS sequence"/>
</dbReference>
<protein>
    <submittedName>
        <fullName evidence="1">Uncharacterized protein</fullName>
    </submittedName>
</protein>
<dbReference type="RefSeq" id="WP_197720963.1">
    <property type="nucleotide sequence ID" value="NZ_LR134388.1"/>
</dbReference>
<accession>A0A0W0YPB3</accession>
<proteinExistence type="predicted"/>
<gene>
    <name evidence="1" type="ORF">Lsai_1355</name>
</gene>
<reference evidence="1 2" key="1">
    <citation type="submission" date="2015-11" db="EMBL/GenBank/DDBJ databases">
        <title>Genomic analysis of 38 Legionella species identifies large and diverse effector repertoires.</title>
        <authorList>
            <person name="Burstein D."/>
            <person name="Amaro F."/>
            <person name="Zusman T."/>
            <person name="Lifshitz Z."/>
            <person name="Cohen O."/>
            <person name="Gilbert J.A."/>
            <person name="Pupko T."/>
            <person name="Shuman H.A."/>
            <person name="Segal G."/>
        </authorList>
    </citation>
    <scope>NUCLEOTIDE SEQUENCE [LARGE SCALE GENOMIC DNA]</scope>
    <source>
        <strain evidence="1 2">Mt.St.Helens-4</strain>
    </source>
</reference>